<keyword evidence="4 13" id="KW-0378">Hydrolase</keyword>
<dbReference type="InterPro" id="IPR038726">
    <property type="entry name" value="PDDEXK_AddAB-type"/>
</dbReference>
<evidence type="ECO:0000313" key="18">
    <source>
        <dbReference type="Proteomes" id="UP001649381"/>
    </source>
</evidence>
<comment type="catalytic activity">
    <reaction evidence="12 13">
        <text>ATP + H2O = ADP + phosphate + H(+)</text>
        <dbReference type="Rhea" id="RHEA:13065"/>
        <dbReference type="ChEBI" id="CHEBI:15377"/>
        <dbReference type="ChEBI" id="CHEBI:15378"/>
        <dbReference type="ChEBI" id="CHEBI:30616"/>
        <dbReference type="ChEBI" id="CHEBI:43474"/>
        <dbReference type="ChEBI" id="CHEBI:456216"/>
        <dbReference type="EC" id="5.6.2.4"/>
    </reaction>
</comment>
<protein>
    <recommendedName>
        <fullName evidence="13">ATP-dependent helicase/nuclease subunit A</fullName>
        <ecNumber evidence="13">3.1.-.-</ecNumber>
        <ecNumber evidence="13">5.6.2.4</ecNumber>
    </recommendedName>
    <alternativeName>
        <fullName evidence="13">ATP-dependent helicase/nuclease AddA</fullName>
    </alternativeName>
    <alternativeName>
        <fullName evidence="13">DNA 3'-5' helicase AddA</fullName>
    </alternativeName>
</protein>
<reference evidence="17 18" key="1">
    <citation type="submission" date="2022-01" db="EMBL/GenBank/DDBJ databases">
        <title>Alkalihalobacillus sp. EGI L200015, a novel bacterium isolated from a salt lake sediment.</title>
        <authorList>
            <person name="Gao L."/>
            <person name="Fang B.-Z."/>
            <person name="Li W.-J."/>
        </authorList>
    </citation>
    <scope>NUCLEOTIDE SEQUENCE [LARGE SCALE GENOMIC DNA]</scope>
    <source>
        <strain evidence="17 18">KCTC 12718</strain>
    </source>
</reference>
<evidence type="ECO:0000256" key="8">
    <source>
        <dbReference type="ARBA" id="ARBA00023125"/>
    </source>
</evidence>
<dbReference type="SUPFAM" id="SSF52540">
    <property type="entry name" value="P-loop containing nucleoside triphosphate hydrolases"/>
    <property type="match status" value="1"/>
</dbReference>
<keyword evidence="10 13" id="KW-0413">Isomerase</keyword>
<evidence type="ECO:0000256" key="7">
    <source>
        <dbReference type="ARBA" id="ARBA00022840"/>
    </source>
</evidence>
<dbReference type="InterPro" id="IPR011604">
    <property type="entry name" value="PDDEXK-like_dom_sf"/>
</dbReference>
<keyword evidence="3 13" id="KW-0227">DNA damage</keyword>
<evidence type="ECO:0000256" key="13">
    <source>
        <dbReference type="HAMAP-Rule" id="MF_01451"/>
    </source>
</evidence>
<dbReference type="Gene3D" id="3.40.50.300">
    <property type="entry name" value="P-loop containing nucleotide triphosphate hydrolases"/>
    <property type="match status" value="3"/>
</dbReference>
<keyword evidence="5 13" id="KW-0347">Helicase</keyword>
<evidence type="ECO:0000256" key="1">
    <source>
        <dbReference type="ARBA" id="ARBA00022722"/>
    </source>
</evidence>
<comment type="caution">
    <text evidence="17">The sequence shown here is derived from an EMBL/GenBank/DDBJ whole genome shotgun (WGS) entry which is preliminary data.</text>
</comment>
<dbReference type="SUPFAM" id="SSF52980">
    <property type="entry name" value="Restriction endonuclease-like"/>
    <property type="match status" value="1"/>
</dbReference>
<evidence type="ECO:0000256" key="3">
    <source>
        <dbReference type="ARBA" id="ARBA00022763"/>
    </source>
</evidence>
<evidence type="ECO:0000256" key="12">
    <source>
        <dbReference type="ARBA" id="ARBA00048988"/>
    </source>
</evidence>
<evidence type="ECO:0000313" key="17">
    <source>
        <dbReference type="EMBL" id="MCF6136769.1"/>
    </source>
</evidence>
<evidence type="ECO:0000259" key="16">
    <source>
        <dbReference type="PROSITE" id="PS51217"/>
    </source>
</evidence>
<dbReference type="EC" id="5.6.2.4" evidence="13"/>
<dbReference type="InterPro" id="IPR014152">
    <property type="entry name" value="AddA"/>
</dbReference>
<evidence type="ECO:0000256" key="10">
    <source>
        <dbReference type="ARBA" id="ARBA00023235"/>
    </source>
</evidence>
<keyword evidence="9 13" id="KW-0234">DNA repair</keyword>
<keyword evidence="18" id="KW-1185">Reference proteome</keyword>
<dbReference type="InterPro" id="IPR027417">
    <property type="entry name" value="P-loop_NTPase"/>
</dbReference>
<keyword evidence="2 13" id="KW-0547">Nucleotide-binding</keyword>
<comment type="cofactor">
    <cofactor evidence="13">
        <name>Mg(2+)</name>
        <dbReference type="ChEBI" id="CHEBI:18420"/>
    </cofactor>
</comment>
<keyword evidence="7 13" id="KW-0067">ATP-binding</keyword>
<comment type="subunit">
    <text evidence="13">Heterodimer of AddA and AddB/RexB.</text>
</comment>
<comment type="function">
    <text evidence="13">The heterodimer acts as both an ATP-dependent DNA helicase and an ATP-dependent, dual-direction single-stranded exonuclease. Recognizes the chi site generating a DNA molecule suitable for the initiation of homologous recombination. The AddA nuclease domain is required for chi fragment generation; this subunit has the helicase and 3' -&gt; 5' nuclease activities.</text>
</comment>
<comment type="catalytic activity">
    <reaction evidence="11 13">
        <text>Couples ATP hydrolysis with the unwinding of duplex DNA by translocating in the 3'-5' direction.</text>
        <dbReference type="EC" id="5.6.2.4"/>
    </reaction>
</comment>
<feature type="domain" description="UvrD-like helicase ATP-binding" evidence="15">
    <location>
        <begin position="11"/>
        <end position="486"/>
    </location>
</feature>
<keyword evidence="8 13" id="KW-0238">DNA-binding</keyword>
<dbReference type="InterPro" id="IPR014016">
    <property type="entry name" value="UvrD-like_ATP-bd"/>
</dbReference>
<dbReference type="PANTHER" id="PTHR11070:SF48">
    <property type="entry name" value="ATP-DEPENDENT HELICASE_NUCLEASE SUBUNIT A"/>
    <property type="match status" value="1"/>
</dbReference>
<feature type="domain" description="UvrD-like helicase C-terminal" evidence="16">
    <location>
        <begin position="513"/>
        <end position="809"/>
    </location>
</feature>
<evidence type="ECO:0000259" key="15">
    <source>
        <dbReference type="PROSITE" id="PS51198"/>
    </source>
</evidence>
<gene>
    <name evidence="13 17" type="primary">addA</name>
    <name evidence="17" type="ORF">L2716_03440</name>
</gene>
<proteinExistence type="inferred from homology"/>
<organism evidence="17 18">
    <name type="scientific">Pseudalkalibacillus berkeleyi</name>
    <dbReference type="NCBI Taxonomy" id="1069813"/>
    <lineage>
        <taxon>Bacteria</taxon>
        <taxon>Bacillati</taxon>
        <taxon>Bacillota</taxon>
        <taxon>Bacilli</taxon>
        <taxon>Bacillales</taxon>
        <taxon>Fictibacillaceae</taxon>
        <taxon>Pseudalkalibacillus</taxon>
    </lineage>
</organism>
<evidence type="ECO:0000256" key="4">
    <source>
        <dbReference type="ARBA" id="ARBA00022801"/>
    </source>
</evidence>
<dbReference type="PROSITE" id="PS51198">
    <property type="entry name" value="UVRD_HELICASE_ATP_BIND"/>
    <property type="match status" value="1"/>
</dbReference>
<evidence type="ECO:0000256" key="5">
    <source>
        <dbReference type="ARBA" id="ARBA00022806"/>
    </source>
</evidence>
<dbReference type="PROSITE" id="PS51217">
    <property type="entry name" value="UVRD_HELICASE_CTER"/>
    <property type="match status" value="1"/>
</dbReference>
<dbReference type="InterPro" id="IPR014017">
    <property type="entry name" value="DNA_helicase_UvrD-like_C"/>
</dbReference>
<evidence type="ECO:0000256" key="9">
    <source>
        <dbReference type="ARBA" id="ARBA00023204"/>
    </source>
</evidence>
<dbReference type="NCBIfam" id="TIGR02785">
    <property type="entry name" value="addA_Gpos"/>
    <property type="match status" value="1"/>
</dbReference>
<comment type="similarity">
    <text evidence="13">Belongs to the helicase family. AddA subfamily.</text>
</comment>
<evidence type="ECO:0000256" key="6">
    <source>
        <dbReference type="ARBA" id="ARBA00022839"/>
    </source>
</evidence>
<dbReference type="CDD" id="cd17932">
    <property type="entry name" value="DEXQc_UvrD"/>
    <property type="match status" value="2"/>
</dbReference>
<name>A0ABS9GYP6_9BACL</name>
<dbReference type="Gene3D" id="6.10.250.2380">
    <property type="match status" value="1"/>
</dbReference>
<dbReference type="InterPro" id="IPR011335">
    <property type="entry name" value="Restrct_endonuc-II-like"/>
</dbReference>
<dbReference type="InterPro" id="IPR000212">
    <property type="entry name" value="DNA_helicase_UvrD/REP"/>
</dbReference>
<dbReference type="Pfam" id="PF13361">
    <property type="entry name" value="UvrD_C"/>
    <property type="match status" value="1"/>
</dbReference>
<keyword evidence="6 13" id="KW-0269">Exonuclease</keyword>
<keyword evidence="1 13" id="KW-0540">Nuclease</keyword>
<dbReference type="Gene3D" id="3.90.320.10">
    <property type="match status" value="1"/>
</dbReference>
<dbReference type="PANTHER" id="PTHR11070">
    <property type="entry name" value="UVRD / RECB / PCRA DNA HELICASE FAMILY MEMBER"/>
    <property type="match status" value="1"/>
</dbReference>
<accession>A0ABS9GYP6</accession>
<dbReference type="RefSeq" id="WP_236331803.1">
    <property type="nucleotide sequence ID" value="NZ_JAKIJS010000001.1"/>
</dbReference>
<dbReference type="Pfam" id="PF00580">
    <property type="entry name" value="UvrD-helicase"/>
    <property type="match status" value="1"/>
</dbReference>
<dbReference type="Proteomes" id="UP001649381">
    <property type="component" value="Unassembled WGS sequence"/>
</dbReference>
<dbReference type="Pfam" id="PF12705">
    <property type="entry name" value="PDDEXK_1"/>
    <property type="match status" value="1"/>
</dbReference>
<dbReference type="GO" id="GO:0004386">
    <property type="term" value="F:helicase activity"/>
    <property type="evidence" value="ECO:0007669"/>
    <property type="project" value="UniProtKB-KW"/>
</dbReference>
<dbReference type="EMBL" id="JAKIJS010000001">
    <property type="protein sequence ID" value="MCF6136769.1"/>
    <property type="molecule type" value="Genomic_DNA"/>
</dbReference>
<evidence type="ECO:0000256" key="14">
    <source>
        <dbReference type="PROSITE-ProRule" id="PRU00560"/>
    </source>
</evidence>
<evidence type="ECO:0000256" key="2">
    <source>
        <dbReference type="ARBA" id="ARBA00022741"/>
    </source>
</evidence>
<dbReference type="EC" id="3.1.-.-" evidence="13"/>
<sequence>MREVIPKPEGAQWTDEQWQAITARGEDILVAAAAGSGKTAVLVERIIRRLTEKDGVDVDRLLIVTFTNAAAAEMRKRIGIALEKELKEKPGSLHLRRQLTLLNRASISTLHSFCIEVLRKYYYQLDLDPNFRIADETEVELIRQEVLEELLEVEYGKESNEPFYDLVDRFSNDRGDDEIQKMITRLYDFSRSYPWPEIWLNRMVEKYALSHNADKLEDLPWTSELIQDVQLQLRGMLELIEQAKEWSLLPGGPHPYFETLQEDEQLIRNLIHAGMDSWSAIYEAFQGSSFSRLKACKGDDFDDALKEQVKSIRDRVKKQVDSLKEDLFSRSPESYIHHIQELAPVMKTLVELVTQFSNQFQAAKKEKALVDFSDLEHYCLEILTGASSSETELVPSQAAEEYRQKFIEVLVDEYQDTNLVQESIVQLVTKEQGEGANLFMVGDVKQSIYRFRLAEPTLFLDKYKRYFDSQPGEGVRIDLSRNFRSRRDVIDSTNFLFKQIMNETVGEIEYDEAAKLRLGADFPQNEQANTELVLIDRSDEEQEVDEDIENLESIQLEARWMATRIKELIGHNDDQAPYQIYDGKLKQHRPITYRDIVILLRSTATAAPTIQEEFKKQGIPAYADLSSGYFEAVEVSVMMSLLQVIDNPYQDISLASVLRSPVIALTGEELAEIRVANKKGSYYEALVSYLKVAEPSSTLEKVNFFYKNLQRWRTKARQGDLSDLIWQIYRETGYYDYVGGMPGGQQRQANLRALYDRARQYENTSFRGLFRFLRFIERMKDQGKDLGAARALGEQEDVVRIMTIHKSKGLEFPVVMLANLNKRFNEMDMRGGFLLHKEIGLGAKFMNPTHRVSYPTLPQLAIQKRLRMEMVAEEMRILYVALTRAKEKLILIGAVKNLDKQLQQWQHMIARKGWLLPDFERASAKSYLDWIGPAVIRHPSMELLRERIGSSSVIDEDLSATEDRWNLTLLQSKDIKVVDHEAMEEKNDLLEQIKEFKQVTAKEVTDIEARLSWQYPYQQSKKHMSKQSVTELKRNIESRDEYGDTTLVRQFRGPIGDRPSFLQEKSMTAAEKGTAMHLVMQHLTTKATFSHDVIRETVAELVNRELMTETQADSVDIDSISLFFDTEVGHYFKNNANIFREVPFSLALPAKEAYTDWQGKNDEHVLVQGVMDCVIEEEDGFILLDYKTDGIKNRFEDFEKARPILEKRYAVQLDLYAKAIEEIWKKPCKEKYLYFFDGGHLLRLP</sequence>
<feature type="binding site" evidence="14">
    <location>
        <begin position="32"/>
        <end position="39"/>
    </location>
    <ligand>
        <name>ATP</name>
        <dbReference type="ChEBI" id="CHEBI:30616"/>
    </ligand>
</feature>
<evidence type="ECO:0000256" key="11">
    <source>
        <dbReference type="ARBA" id="ARBA00034617"/>
    </source>
</evidence>
<dbReference type="HAMAP" id="MF_01451">
    <property type="entry name" value="AddA"/>
    <property type="match status" value="1"/>
</dbReference>